<proteinExistence type="predicted"/>
<dbReference type="SMART" id="SM00355">
    <property type="entry name" value="ZnF_C2H2"/>
    <property type="match status" value="3"/>
</dbReference>
<dbReference type="EMBL" id="DF836303">
    <property type="protein sequence ID" value="GAN01931.1"/>
    <property type="molecule type" value="Genomic_DNA"/>
</dbReference>
<dbReference type="Proteomes" id="UP000053815">
    <property type="component" value="Unassembled WGS sequence"/>
</dbReference>
<organism evidence="2">
    <name type="scientific">Mucor ambiguus</name>
    <dbReference type="NCBI Taxonomy" id="91626"/>
    <lineage>
        <taxon>Eukaryota</taxon>
        <taxon>Fungi</taxon>
        <taxon>Fungi incertae sedis</taxon>
        <taxon>Mucoromycota</taxon>
        <taxon>Mucoromycotina</taxon>
        <taxon>Mucoromycetes</taxon>
        <taxon>Mucorales</taxon>
        <taxon>Mucorineae</taxon>
        <taxon>Mucoraceae</taxon>
        <taxon>Mucor</taxon>
    </lineage>
</organism>
<keyword evidence="3" id="KW-1185">Reference proteome</keyword>
<feature type="domain" description="C2H2-type" evidence="1">
    <location>
        <begin position="189"/>
        <end position="210"/>
    </location>
</feature>
<accession>A0A0C9M0Z3</accession>
<sequence length="213" mass="24654">MTLKAKNERVLDNIKKEDDKADLNLGEASPAIIDDALTSSINIKLEETKEQQTSLQQKGEFGEDGYYYRSHNFKRSGIKKIEYLDTEPDIHDPNFYCKSCESVYTNAHAYRRHLQHVHYMDLKPIPKRKTSKNDHVPDHDNPSLHCRACNHTYKHEKTYKAHCHYGHGIKSVESENGKPSSSGIMDSYCQNCDKRLASIKSYRYHLISIHKVD</sequence>
<dbReference type="AlphaFoldDB" id="A0A0C9M0Z3"/>
<dbReference type="STRING" id="91626.A0A0C9M0Z3"/>
<protein>
    <recommendedName>
        <fullName evidence="1">C2H2-type domain-containing protein</fullName>
    </recommendedName>
</protein>
<feature type="domain" description="C2H2-type" evidence="1">
    <location>
        <begin position="97"/>
        <end position="118"/>
    </location>
</feature>
<reference evidence="2" key="1">
    <citation type="submission" date="2014-09" db="EMBL/GenBank/DDBJ databases">
        <title>Draft genome sequence of an oleaginous Mucoromycotina fungus Mucor ambiguus NBRC6742.</title>
        <authorList>
            <person name="Takeda I."/>
            <person name="Yamane N."/>
            <person name="Morita T."/>
            <person name="Tamano K."/>
            <person name="Machida M."/>
            <person name="Baker S."/>
            <person name="Koike H."/>
        </authorList>
    </citation>
    <scope>NUCLEOTIDE SEQUENCE</scope>
    <source>
        <strain evidence="2">NBRC 6742</strain>
    </source>
</reference>
<evidence type="ECO:0000313" key="3">
    <source>
        <dbReference type="Proteomes" id="UP000053815"/>
    </source>
</evidence>
<evidence type="ECO:0000259" key="1">
    <source>
        <dbReference type="PROSITE" id="PS00028"/>
    </source>
</evidence>
<gene>
    <name evidence="2" type="ORF">MAM1_0014d01368</name>
</gene>
<name>A0A0C9M0Z3_9FUNG</name>
<evidence type="ECO:0000313" key="2">
    <source>
        <dbReference type="EMBL" id="GAN01931.1"/>
    </source>
</evidence>
<dbReference type="InterPro" id="IPR013087">
    <property type="entry name" value="Znf_C2H2_type"/>
</dbReference>
<dbReference type="OrthoDB" id="2202020at2759"/>
<dbReference type="PROSITE" id="PS00028">
    <property type="entry name" value="ZINC_FINGER_C2H2_1"/>
    <property type="match status" value="2"/>
</dbReference>